<reference evidence="1 2" key="1">
    <citation type="submission" date="2020-08" db="EMBL/GenBank/DDBJ databases">
        <title>Functional genomics of gut bacteria from endangered species of beetles.</title>
        <authorList>
            <person name="Carlos-Shanley C."/>
        </authorList>
    </citation>
    <scope>NUCLEOTIDE SEQUENCE [LARGE SCALE GENOMIC DNA]</scope>
    <source>
        <strain evidence="1 2">S00068</strain>
    </source>
</reference>
<dbReference type="RefSeq" id="WP_184558425.1">
    <property type="nucleotide sequence ID" value="NZ_JACHKS010000002.1"/>
</dbReference>
<accession>A0ABR6Q2N0</accession>
<keyword evidence="2" id="KW-1185">Reference proteome</keyword>
<dbReference type="EMBL" id="JACHKS010000002">
    <property type="protein sequence ID" value="MBB6332220.1"/>
    <property type="molecule type" value="Genomic_DNA"/>
</dbReference>
<dbReference type="PROSITE" id="PS51257">
    <property type="entry name" value="PROKAR_LIPOPROTEIN"/>
    <property type="match status" value="1"/>
</dbReference>
<organism evidence="1 2">
    <name type="scientific">Chryseobacterium sediminis</name>
    <dbReference type="NCBI Taxonomy" id="1679494"/>
    <lineage>
        <taxon>Bacteria</taxon>
        <taxon>Pseudomonadati</taxon>
        <taxon>Bacteroidota</taxon>
        <taxon>Flavobacteriia</taxon>
        <taxon>Flavobacteriales</taxon>
        <taxon>Weeksellaceae</taxon>
        <taxon>Chryseobacterium group</taxon>
        <taxon>Chryseobacterium</taxon>
    </lineage>
</organism>
<name>A0ABR6Q2N0_9FLAO</name>
<gene>
    <name evidence="1" type="ORF">HNP24_003212</name>
</gene>
<protein>
    <recommendedName>
        <fullName evidence="3">Lipoprotein</fullName>
    </recommendedName>
</protein>
<evidence type="ECO:0000313" key="1">
    <source>
        <dbReference type="EMBL" id="MBB6332220.1"/>
    </source>
</evidence>
<evidence type="ECO:0000313" key="2">
    <source>
        <dbReference type="Proteomes" id="UP000587367"/>
    </source>
</evidence>
<dbReference type="Proteomes" id="UP000587367">
    <property type="component" value="Unassembled WGS sequence"/>
</dbReference>
<evidence type="ECO:0008006" key="3">
    <source>
        <dbReference type="Google" id="ProtNLM"/>
    </source>
</evidence>
<sequence length="218" mass="25725">MTKSNIYQLSLNRLILSFLILLLISCSKEKLEKESDIKISIVKKEKIDENNLIITFLFKNNSVNNYVIPNYLGYYLVHTMNENKQHDASGKIGGKIISSEFSDKLDDEYLKLFYLYYSNTFYKNDRCNKLSDFNNFNDLTYTSSLLFLPHNSERKITLVFNATNFNRETFDNYNTRVSLSLDLANNFKTLDSLLKKERIDYKVYDRDLILRDSLFINK</sequence>
<comment type="caution">
    <text evidence="1">The sequence shown here is derived from an EMBL/GenBank/DDBJ whole genome shotgun (WGS) entry which is preliminary data.</text>
</comment>
<proteinExistence type="predicted"/>